<dbReference type="GeneTree" id="ENSGT01150000286993"/>
<dbReference type="Pfam" id="PF07686">
    <property type="entry name" value="V-set"/>
    <property type="match status" value="1"/>
</dbReference>
<dbReference type="GO" id="GO:0005576">
    <property type="term" value="C:extracellular region"/>
    <property type="evidence" value="ECO:0007669"/>
    <property type="project" value="UniProtKB-ARBA"/>
</dbReference>
<dbReference type="PROSITE" id="PS00290">
    <property type="entry name" value="IG_MHC"/>
    <property type="match status" value="1"/>
</dbReference>
<dbReference type="Pfam" id="PF07654">
    <property type="entry name" value="C1-set"/>
    <property type="match status" value="2"/>
</dbReference>
<feature type="domain" description="Ig-like" evidence="7">
    <location>
        <begin position="161"/>
        <end position="253"/>
    </location>
</feature>
<reference evidence="8" key="2">
    <citation type="submission" date="2025-08" db="UniProtKB">
        <authorList>
            <consortium name="Ensembl"/>
        </authorList>
    </citation>
    <scope>IDENTIFICATION</scope>
    <source>
        <strain evidence="8">Hd-rR</strain>
    </source>
</reference>
<dbReference type="InterPro" id="IPR003006">
    <property type="entry name" value="Ig/MHC_CS"/>
</dbReference>
<reference evidence="8 9" key="1">
    <citation type="journal article" date="2007" name="Nature">
        <title>The medaka draft genome and insights into vertebrate genome evolution.</title>
        <authorList>
            <person name="Kasahara M."/>
            <person name="Naruse K."/>
            <person name="Sasaki S."/>
            <person name="Nakatani Y."/>
            <person name="Qu W."/>
            <person name="Ahsan B."/>
            <person name="Yamada T."/>
            <person name="Nagayasu Y."/>
            <person name="Doi K."/>
            <person name="Kasai Y."/>
            <person name="Jindo T."/>
            <person name="Kobayashi D."/>
            <person name="Shimada A."/>
            <person name="Toyoda A."/>
            <person name="Kuroki Y."/>
            <person name="Fujiyama A."/>
            <person name="Sasaki T."/>
            <person name="Shimizu A."/>
            <person name="Asakawa S."/>
            <person name="Shimizu N."/>
            <person name="Hashimoto S."/>
            <person name="Yang J."/>
            <person name="Lee Y."/>
            <person name="Matsushima K."/>
            <person name="Sugano S."/>
            <person name="Sakaizumi M."/>
            <person name="Narita T."/>
            <person name="Ohishi K."/>
            <person name="Haga S."/>
            <person name="Ohta F."/>
            <person name="Nomoto H."/>
            <person name="Nogata K."/>
            <person name="Morishita T."/>
            <person name="Endo T."/>
            <person name="Shin-I T."/>
            <person name="Takeda H."/>
            <person name="Morishita S."/>
            <person name="Kohara Y."/>
        </authorList>
    </citation>
    <scope>NUCLEOTIDE SEQUENCE [LARGE SCALE GENOMIC DNA]</scope>
    <source>
        <strain evidence="8 9">Hd-rR</strain>
    </source>
</reference>
<dbReference type="InterPro" id="IPR003597">
    <property type="entry name" value="Ig_C1-set"/>
</dbReference>
<dbReference type="AlphaFoldDB" id="A0A3B3IC80"/>
<reference evidence="8" key="3">
    <citation type="submission" date="2025-09" db="UniProtKB">
        <authorList>
            <consortium name="Ensembl"/>
        </authorList>
    </citation>
    <scope>IDENTIFICATION</scope>
    <source>
        <strain evidence="8">Hd-rR</strain>
    </source>
</reference>
<dbReference type="SUPFAM" id="SSF48726">
    <property type="entry name" value="Immunoglobulin"/>
    <property type="match status" value="4"/>
</dbReference>
<proteinExistence type="predicted"/>
<dbReference type="InterPro" id="IPR003599">
    <property type="entry name" value="Ig_sub"/>
</dbReference>
<dbReference type="InterPro" id="IPR013106">
    <property type="entry name" value="Ig_V-set"/>
</dbReference>
<dbReference type="Bgee" id="ENSORLG00000029597">
    <property type="expression patterns" value="Expressed in mesonephros and 12 other cell types or tissues"/>
</dbReference>
<evidence type="ECO:0000313" key="9">
    <source>
        <dbReference type="Proteomes" id="UP000001038"/>
    </source>
</evidence>
<dbReference type="FunFam" id="2.60.40.10:FF:001878">
    <property type="entry name" value="Immunoglobulin heavy variable 1-4"/>
    <property type="match status" value="1"/>
</dbReference>
<sequence length="523" mass="58641">MMDCRTGLLLLTLCYAGIRGQTLTESESAVKRPGESHKLTCTYSGFSSDQHIAWIRQPAGKGLEWFAYISSGSSSIYYSDSVKNRFTISRDNSRKQVYLQMNSLRAEDSAVYYCARDTVTQETETLVVEINHCDYYGYGYFDYWGKGTTVTVTSDTPAQAPTHVIGLMPCGPQSRDTVTLGCLATGFTPSSLTFSWTQGSNNLENITQYPSILKNDKYWGISQVQVSRQDWDAKKTFKCVANHVGDQTTSPITKPDVLFRSPNLTTSFFLDEEKQQASFYCFAKDFSPRTHEIIWQKVGSEKASILDETSVFSEGRNDTNGAKLYSAASLLTVNPTELTSGATFTCVFKGKVEHPAAMIEHLGSAGCIQAAVDINIIGPTYRDILVKQSGKITCQIQVNNGQLEKIFWENQDNVEMAGTVKTEGLKKKEELVLDITYDEWHQGVERYCVVQHKDILFPFKIQYKRQNKFLNETVCSCKEEMEAEEDHMANTALTFIFLFIMTLLFSVGTTLSKVNASFVYNGL</sequence>
<feature type="signal peptide" evidence="6">
    <location>
        <begin position="1"/>
        <end position="20"/>
    </location>
</feature>
<keyword evidence="1" id="KW-0391">Immunity</keyword>
<dbReference type="PANTHER" id="PTHR23266">
    <property type="entry name" value="IMMUNOGLOBULIN HEAVY CHAIN"/>
    <property type="match status" value="1"/>
</dbReference>
<dbReference type="InterPro" id="IPR050199">
    <property type="entry name" value="IgHV"/>
</dbReference>
<accession>A0A3B3IC80</accession>
<name>A0A3B3IC80_ORYLA</name>
<keyword evidence="2" id="KW-1064">Adaptive immunity</keyword>
<evidence type="ECO:0000256" key="4">
    <source>
        <dbReference type="ARBA" id="ARBA00043265"/>
    </source>
</evidence>
<feature type="domain" description="Ig-like" evidence="7">
    <location>
        <begin position="34"/>
        <end position="131"/>
    </location>
</feature>
<evidence type="ECO:0000256" key="5">
    <source>
        <dbReference type="SAM" id="Phobius"/>
    </source>
</evidence>
<evidence type="ECO:0000256" key="2">
    <source>
        <dbReference type="ARBA" id="ARBA00023130"/>
    </source>
</evidence>
<dbReference type="SMART" id="SM00406">
    <property type="entry name" value="IGv"/>
    <property type="match status" value="1"/>
</dbReference>
<dbReference type="GO" id="GO:0002250">
    <property type="term" value="P:adaptive immune response"/>
    <property type="evidence" value="ECO:0007669"/>
    <property type="project" value="UniProtKB-KW"/>
</dbReference>
<evidence type="ECO:0000259" key="7">
    <source>
        <dbReference type="PROSITE" id="PS50835"/>
    </source>
</evidence>
<feature type="chain" id="PRO_5017281329" description="Ig-like domain-containing protein" evidence="6">
    <location>
        <begin position="21"/>
        <end position="523"/>
    </location>
</feature>
<dbReference type="InterPro" id="IPR013783">
    <property type="entry name" value="Ig-like_fold"/>
</dbReference>
<dbReference type="GO" id="GO:0019814">
    <property type="term" value="C:immunoglobulin complex"/>
    <property type="evidence" value="ECO:0007669"/>
    <property type="project" value="UniProtKB-KW"/>
</dbReference>
<dbReference type="SMART" id="SM00407">
    <property type="entry name" value="IGc1"/>
    <property type="match status" value="2"/>
</dbReference>
<dbReference type="Gene3D" id="2.60.40.10">
    <property type="entry name" value="Immunoglobulins"/>
    <property type="match status" value="3"/>
</dbReference>
<evidence type="ECO:0000256" key="1">
    <source>
        <dbReference type="ARBA" id="ARBA00022859"/>
    </source>
</evidence>
<protein>
    <recommendedName>
        <fullName evidence="7">Ig-like domain-containing protein</fullName>
    </recommendedName>
</protein>
<keyword evidence="3" id="KW-0393">Immunoglobulin domain</keyword>
<evidence type="ECO:0000313" key="8">
    <source>
        <dbReference type="Ensembl" id="ENSORLP00000041500.1"/>
    </source>
</evidence>
<keyword evidence="5" id="KW-1133">Transmembrane helix</keyword>
<dbReference type="PROSITE" id="PS50835">
    <property type="entry name" value="IG_LIKE"/>
    <property type="match status" value="3"/>
</dbReference>
<dbReference type="Ensembl" id="ENSORLT00000040851.1">
    <property type="protein sequence ID" value="ENSORLP00000041500.1"/>
    <property type="gene ID" value="ENSORLG00000029597.1"/>
</dbReference>
<keyword evidence="4" id="KW-1280">Immunoglobulin</keyword>
<dbReference type="FunFam" id="2.60.40.10:FF:002350">
    <property type="entry name" value="Immunoglobulin heavy variable 1-4"/>
    <property type="match status" value="1"/>
</dbReference>
<evidence type="ECO:0000256" key="3">
    <source>
        <dbReference type="ARBA" id="ARBA00023319"/>
    </source>
</evidence>
<keyword evidence="9" id="KW-1185">Reference proteome</keyword>
<dbReference type="InterPro" id="IPR007110">
    <property type="entry name" value="Ig-like_dom"/>
</dbReference>
<organism evidence="8 9">
    <name type="scientific">Oryzias latipes</name>
    <name type="common">Japanese rice fish</name>
    <name type="synonym">Japanese killifish</name>
    <dbReference type="NCBI Taxonomy" id="8090"/>
    <lineage>
        <taxon>Eukaryota</taxon>
        <taxon>Metazoa</taxon>
        <taxon>Chordata</taxon>
        <taxon>Craniata</taxon>
        <taxon>Vertebrata</taxon>
        <taxon>Euteleostomi</taxon>
        <taxon>Actinopterygii</taxon>
        <taxon>Neopterygii</taxon>
        <taxon>Teleostei</taxon>
        <taxon>Neoteleostei</taxon>
        <taxon>Acanthomorphata</taxon>
        <taxon>Ovalentaria</taxon>
        <taxon>Atherinomorphae</taxon>
        <taxon>Beloniformes</taxon>
        <taxon>Adrianichthyidae</taxon>
        <taxon>Oryziinae</taxon>
        <taxon>Oryzias</taxon>
    </lineage>
</organism>
<keyword evidence="5" id="KW-0812">Transmembrane</keyword>
<dbReference type="InterPro" id="IPR036179">
    <property type="entry name" value="Ig-like_dom_sf"/>
</dbReference>
<feature type="transmembrane region" description="Helical" evidence="5">
    <location>
        <begin position="492"/>
        <end position="511"/>
    </location>
</feature>
<dbReference type="Proteomes" id="UP000001038">
    <property type="component" value="Chromosome 8"/>
</dbReference>
<keyword evidence="6" id="KW-0732">Signal</keyword>
<dbReference type="SMART" id="SM00409">
    <property type="entry name" value="IG"/>
    <property type="match status" value="2"/>
</dbReference>
<feature type="domain" description="Ig-like" evidence="7">
    <location>
        <begin position="255"/>
        <end position="346"/>
    </location>
</feature>
<keyword evidence="5" id="KW-0472">Membrane</keyword>
<evidence type="ECO:0000256" key="6">
    <source>
        <dbReference type="SAM" id="SignalP"/>
    </source>
</evidence>